<organism evidence="3 4">
    <name type="scientific">Lichtheimia ornata</name>
    <dbReference type="NCBI Taxonomy" id="688661"/>
    <lineage>
        <taxon>Eukaryota</taxon>
        <taxon>Fungi</taxon>
        <taxon>Fungi incertae sedis</taxon>
        <taxon>Mucoromycota</taxon>
        <taxon>Mucoromycotina</taxon>
        <taxon>Mucoromycetes</taxon>
        <taxon>Mucorales</taxon>
        <taxon>Lichtheimiaceae</taxon>
        <taxon>Lichtheimia</taxon>
    </lineage>
</organism>
<dbReference type="Proteomes" id="UP001234581">
    <property type="component" value="Unassembled WGS sequence"/>
</dbReference>
<evidence type="ECO:0000256" key="2">
    <source>
        <dbReference type="SAM" id="MobiDB-lite"/>
    </source>
</evidence>
<keyword evidence="1" id="KW-0175">Coiled coil</keyword>
<feature type="compositionally biased region" description="Basic and acidic residues" evidence="2">
    <location>
        <begin position="98"/>
        <end position="113"/>
    </location>
</feature>
<dbReference type="EMBL" id="JARTCD010000015">
    <property type="protein sequence ID" value="KAJ8659993.1"/>
    <property type="molecule type" value="Genomic_DNA"/>
</dbReference>
<evidence type="ECO:0000313" key="4">
    <source>
        <dbReference type="Proteomes" id="UP001234581"/>
    </source>
</evidence>
<dbReference type="AlphaFoldDB" id="A0AAD7Y0L9"/>
<sequence>MEKSLLDYDQSLEELKRQKQHLQLVMQKMGEEWAESGAGVGWLDNIMDGYPSIPISPSRRNSATTTTTTTTTSAAATTTTTTTTLIMVPSSSMTAMKGNEDTTDGKEQLKEEESRDDEA</sequence>
<feature type="region of interest" description="Disordered" evidence="2">
    <location>
        <begin position="53"/>
        <end position="75"/>
    </location>
</feature>
<evidence type="ECO:0000313" key="3">
    <source>
        <dbReference type="EMBL" id="KAJ8659993.1"/>
    </source>
</evidence>
<gene>
    <name evidence="3" type="ORF">O0I10_004220</name>
</gene>
<dbReference type="RefSeq" id="XP_058344906.1">
    <property type="nucleotide sequence ID" value="XM_058484281.1"/>
</dbReference>
<evidence type="ECO:0000256" key="1">
    <source>
        <dbReference type="SAM" id="Coils"/>
    </source>
</evidence>
<feature type="coiled-coil region" evidence="1">
    <location>
        <begin position="5"/>
        <end position="32"/>
    </location>
</feature>
<dbReference type="GeneID" id="83211633"/>
<reference evidence="3 4" key="1">
    <citation type="submission" date="2023-03" db="EMBL/GenBank/DDBJ databases">
        <title>Genome sequence of Lichtheimia ornata CBS 291.66.</title>
        <authorList>
            <person name="Mohabir J.T."/>
            <person name="Shea T.P."/>
            <person name="Kurbessoian T."/>
            <person name="Berby B."/>
            <person name="Fontaine J."/>
            <person name="Livny J."/>
            <person name="Gnirke A."/>
            <person name="Stajich J.E."/>
            <person name="Cuomo C.A."/>
        </authorList>
    </citation>
    <scope>NUCLEOTIDE SEQUENCE [LARGE SCALE GENOMIC DNA]</scope>
    <source>
        <strain evidence="3">CBS 291.66</strain>
    </source>
</reference>
<protein>
    <submittedName>
        <fullName evidence="3">Uncharacterized protein</fullName>
    </submittedName>
</protein>
<proteinExistence type="predicted"/>
<feature type="region of interest" description="Disordered" evidence="2">
    <location>
        <begin position="89"/>
        <end position="119"/>
    </location>
</feature>
<accession>A0AAD7Y0L9</accession>
<comment type="caution">
    <text evidence="3">The sequence shown here is derived from an EMBL/GenBank/DDBJ whole genome shotgun (WGS) entry which is preliminary data.</text>
</comment>
<name>A0AAD7Y0L9_9FUNG</name>
<keyword evidence="4" id="KW-1185">Reference proteome</keyword>